<proteinExistence type="predicted"/>
<organism evidence="1 2">
    <name type="scientific">Pseudochrobactrum asaccharolyticum</name>
    <dbReference type="NCBI Taxonomy" id="354351"/>
    <lineage>
        <taxon>Bacteria</taxon>
        <taxon>Pseudomonadati</taxon>
        <taxon>Pseudomonadota</taxon>
        <taxon>Alphaproteobacteria</taxon>
        <taxon>Hyphomicrobiales</taxon>
        <taxon>Brucellaceae</taxon>
        <taxon>Pseudochrobactrum</taxon>
    </lineage>
</organism>
<dbReference type="EMBL" id="QNRH01000001">
    <property type="protein sequence ID" value="RBO98409.1"/>
    <property type="molecule type" value="Genomic_DNA"/>
</dbReference>
<accession>A0A366E9H4</accession>
<evidence type="ECO:0008006" key="3">
    <source>
        <dbReference type="Google" id="ProtNLM"/>
    </source>
</evidence>
<evidence type="ECO:0000313" key="2">
    <source>
        <dbReference type="Proteomes" id="UP000252893"/>
    </source>
</evidence>
<evidence type="ECO:0000313" key="1">
    <source>
        <dbReference type="EMBL" id="RBO98409.1"/>
    </source>
</evidence>
<reference evidence="1 2" key="1">
    <citation type="submission" date="2018-06" db="EMBL/GenBank/DDBJ databases">
        <title>Genomic Encyclopedia of Type Strains, Phase IV (KMG-IV): sequencing the most valuable type-strain genomes for metagenomic binning, comparative biology and taxonomic classification.</title>
        <authorList>
            <person name="Goeker M."/>
        </authorList>
    </citation>
    <scope>NUCLEOTIDE SEQUENCE [LARGE SCALE GENOMIC DNA]</scope>
    <source>
        <strain evidence="1 2">DSM 25619</strain>
    </source>
</reference>
<protein>
    <recommendedName>
        <fullName evidence="3">DUF2188 family protein</fullName>
    </recommendedName>
</protein>
<gene>
    <name evidence="1" type="ORF">DFR47_1013</name>
</gene>
<keyword evidence="2" id="KW-1185">Reference proteome</keyword>
<dbReference type="RefSeq" id="WP_147245461.1">
    <property type="nucleotide sequence ID" value="NZ_JBHEEG010000003.1"/>
</dbReference>
<dbReference type="Proteomes" id="UP000252893">
    <property type="component" value="Unassembled WGS sequence"/>
</dbReference>
<name>A0A366E9H4_9HYPH</name>
<dbReference type="AlphaFoldDB" id="A0A366E9H4"/>
<comment type="caution">
    <text evidence="1">The sequence shown here is derived from an EMBL/GenBank/DDBJ whole genome shotgun (WGS) entry which is preliminary data.</text>
</comment>
<sequence length="66" mass="7620">MITYTVWTSNNPDEWTHKFLETDDKEIAVSKATELCESKRFRFVAIDQGDKTIWSNDPATPAEIDL</sequence>